<evidence type="ECO:0000313" key="9">
    <source>
        <dbReference type="EMBL" id="KUK17517.1"/>
    </source>
</evidence>
<evidence type="ECO:0000256" key="1">
    <source>
        <dbReference type="ARBA" id="ARBA00010518"/>
    </source>
</evidence>
<dbReference type="SUPFAM" id="SSF53774">
    <property type="entry name" value="Glutaminase/Asparaginase"/>
    <property type="match status" value="1"/>
</dbReference>
<evidence type="ECO:0000256" key="6">
    <source>
        <dbReference type="PROSITE-ProRule" id="PRU10100"/>
    </source>
</evidence>
<gene>
    <name evidence="9" type="ORF">XD54_1198</name>
</gene>
<keyword evidence="3" id="KW-0378">Hydrolase</keyword>
<dbReference type="SMART" id="SM00870">
    <property type="entry name" value="Asparaginase"/>
    <property type="match status" value="1"/>
</dbReference>
<dbReference type="InterPro" id="IPR040919">
    <property type="entry name" value="Asparaginase_C"/>
</dbReference>
<dbReference type="InterPro" id="IPR020827">
    <property type="entry name" value="Asparaginase/glutaminase_AS1"/>
</dbReference>
<dbReference type="PATRIC" id="fig|172049.5.peg.2179"/>
<feature type="active site" evidence="5">
    <location>
        <position position="12"/>
    </location>
</feature>
<feature type="domain" description="L-asparaginase N-terminal" evidence="7">
    <location>
        <begin position="3"/>
        <end position="185"/>
    </location>
</feature>
<name>A0A101ELE3_9EURY</name>
<organism evidence="9 10">
    <name type="scientific">Thermococcus sibiricus</name>
    <dbReference type="NCBI Taxonomy" id="172049"/>
    <lineage>
        <taxon>Archaea</taxon>
        <taxon>Methanobacteriati</taxon>
        <taxon>Methanobacteriota</taxon>
        <taxon>Thermococci</taxon>
        <taxon>Thermococcales</taxon>
        <taxon>Thermococcaceae</taxon>
        <taxon>Thermococcus</taxon>
    </lineage>
</organism>
<dbReference type="CDD" id="cd08963">
    <property type="entry name" value="L-asparaginase_I"/>
    <property type="match status" value="1"/>
</dbReference>
<dbReference type="PROSITE" id="PS00917">
    <property type="entry name" value="ASN_GLN_ASE_2"/>
    <property type="match status" value="1"/>
</dbReference>
<dbReference type="Pfam" id="PF00710">
    <property type="entry name" value="Asparaginase"/>
    <property type="match status" value="1"/>
</dbReference>
<dbReference type="GO" id="GO:0004067">
    <property type="term" value="F:asparaginase activity"/>
    <property type="evidence" value="ECO:0007669"/>
    <property type="project" value="UniProtKB-UniRule"/>
</dbReference>
<comment type="similarity">
    <text evidence="1">Belongs to the asparaginase 1 family.</text>
</comment>
<feature type="active site" evidence="6">
    <location>
        <position position="86"/>
    </location>
</feature>
<dbReference type="InterPro" id="IPR027473">
    <property type="entry name" value="L-asparaginase_C"/>
</dbReference>
<evidence type="ECO:0000256" key="5">
    <source>
        <dbReference type="PROSITE-ProRule" id="PRU10099"/>
    </source>
</evidence>
<dbReference type="OMA" id="CMFGPTS"/>
<dbReference type="NCBIfam" id="TIGR00519">
    <property type="entry name" value="asnASE_I"/>
    <property type="match status" value="1"/>
</dbReference>
<dbReference type="PROSITE" id="PS51732">
    <property type="entry name" value="ASN_GLN_ASE_3"/>
    <property type="match status" value="1"/>
</dbReference>
<dbReference type="FunFam" id="3.40.50.1170:FF:000001">
    <property type="entry name" value="L-asparaginase 2"/>
    <property type="match status" value="1"/>
</dbReference>
<evidence type="ECO:0000313" key="10">
    <source>
        <dbReference type="Proteomes" id="UP000053911"/>
    </source>
</evidence>
<dbReference type="Pfam" id="PF17763">
    <property type="entry name" value="Asparaginase_C"/>
    <property type="match status" value="1"/>
</dbReference>
<dbReference type="AlphaFoldDB" id="A0A101ELE3"/>
<evidence type="ECO:0000256" key="2">
    <source>
        <dbReference type="ARBA" id="ARBA00012920"/>
    </source>
</evidence>
<feature type="domain" description="Asparaginase/glutaminase C-terminal" evidence="8">
    <location>
        <begin position="206"/>
        <end position="321"/>
    </location>
</feature>
<dbReference type="PIRSF" id="PIRSF001220">
    <property type="entry name" value="L-ASNase_gatD"/>
    <property type="match status" value="1"/>
</dbReference>
<dbReference type="Proteomes" id="UP000053911">
    <property type="component" value="Unassembled WGS sequence"/>
</dbReference>
<dbReference type="EMBL" id="LGFD01000021">
    <property type="protein sequence ID" value="KUK17517.1"/>
    <property type="molecule type" value="Genomic_DNA"/>
</dbReference>
<dbReference type="InterPro" id="IPR006034">
    <property type="entry name" value="Asparaginase/glutaminase-like"/>
</dbReference>
<evidence type="ECO:0000259" key="8">
    <source>
        <dbReference type="Pfam" id="PF17763"/>
    </source>
</evidence>
<dbReference type="Gene3D" id="3.40.50.40">
    <property type="match status" value="1"/>
</dbReference>
<dbReference type="GeneID" id="8096686"/>
<dbReference type="PANTHER" id="PTHR11707:SF28">
    <property type="entry name" value="60 KDA LYSOPHOSPHOLIPASE"/>
    <property type="match status" value="1"/>
</dbReference>
<dbReference type="EC" id="3.5.1.1" evidence="2"/>
<dbReference type="InterPro" id="IPR041725">
    <property type="entry name" value="L-asparaginase_I"/>
</dbReference>
<dbReference type="PROSITE" id="PS00144">
    <property type="entry name" value="ASN_GLN_ASE_1"/>
    <property type="match status" value="1"/>
</dbReference>
<dbReference type="InterPro" id="IPR027475">
    <property type="entry name" value="Asparaginase/glutaminase_AS2"/>
</dbReference>
<dbReference type="InterPro" id="IPR036152">
    <property type="entry name" value="Asp/glu_Ase-like_sf"/>
</dbReference>
<comment type="caution">
    <text evidence="9">The sequence shown here is derived from an EMBL/GenBank/DDBJ whole genome shotgun (WGS) entry which is preliminary data.</text>
</comment>
<evidence type="ECO:0000256" key="3">
    <source>
        <dbReference type="ARBA" id="ARBA00022801"/>
    </source>
</evidence>
<dbReference type="InterPro" id="IPR006033">
    <property type="entry name" value="AsnA_fam"/>
</dbReference>
<accession>A0A101ELE3</accession>
<proteinExistence type="inferred from homology"/>
<dbReference type="PRINTS" id="PR00139">
    <property type="entry name" value="ASNGLNASE"/>
</dbReference>
<dbReference type="GO" id="GO:0006520">
    <property type="term" value="P:amino acid metabolic process"/>
    <property type="evidence" value="ECO:0007669"/>
    <property type="project" value="InterPro"/>
</dbReference>
<reference evidence="10" key="1">
    <citation type="journal article" date="2015" name="MBio">
        <title>Genome-Resolved Metagenomic Analysis Reveals Roles for Candidate Phyla and Other Microbial Community Members in Biogeochemical Transformations in Oil Reservoirs.</title>
        <authorList>
            <person name="Hu P."/>
            <person name="Tom L."/>
            <person name="Singh A."/>
            <person name="Thomas B.C."/>
            <person name="Baker B.J."/>
            <person name="Piceno Y.M."/>
            <person name="Andersen G.L."/>
            <person name="Banfield J.F."/>
        </authorList>
    </citation>
    <scope>NUCLEOTIDE SEQUENCE [LARGE SCALE GENOMIC DNA]</scope>
</reference>
<dbReference type="PIRSF" id="PIRSF500176">
    <property type="entry name" value="L_ASNase"/>
    <property type="match status" value="1"/>
</dbReference>
<sequence>MKKLLIIGTGGTIASAKTEQGYKSVLKIDEILKLAKIKLENGYKIDSTNIMNIDSTLIHPEDWEIIAKEVFKALDDYDGIIITHGTDTLAYTASMLSFMIKNPNKPIVLTGSMLPITENGSDAPRNIRTAIKFAMEDVAGVFVAFMDKIMLGCRTSKVRTLGLNAFMSINYPDVAYVKGEKILYNIPKEKFQPNGSPELDTKYEPRVVVLRVTPGLGGEIIDAVLDAGYKGIVLEGYGAGGLPYRKSNLLSKIKEITPKIPVIMTTQALYDGVDMRKYEVGRKALETGIIPAKDMTKEATITKLMWALGHTKDVEKIREIMHTNYVNEIKS</sequence>
<dbReference type="InterPro" id="IPR027474">
    <property type="entry name" value="L-asparaginase_N"/>
</dbReference>
<dbReference type="PANTHER" id="PTHR11707">
    <property type="entry name" value="L-ASPARAGINASE"/>
    <property type="match status" value="1"/>
</dbReference>
<evidence type="ECO:0000256" key="4">
    <source>
        <dbReference type="ARBA" id="ARBA00070292"/>
    </source>
</evidence>
<dbReference type="RefSeq" id="WP_015849943.1">
    <property type="nucleotide sequence ID" value="NZ_LGFD01000021.1"/>
</dbReference>
<protein>
    <recommendedName>
        <fullName evidence="4">L-asparaginase</fullName>
        <ecNumber evidence="2">3.5.1.1</ecNumber>
    </recommendedName>
</protein>
<dbReference type="InterPro" id="IPR037152">
    <property type="entry name" value="L-asparaginase_N_sf"/>
</dbReference>
<evidence type="ECO:0000259" key="7">
    <source>
        <dbReference type="Pfam" id="PF00710"/>
    </source>
</evidence>
<dbReference type="SFLD" id="SFLDS00057">
    <property type="entry name" value="Glutaminase/Asparaginase"/>
    <property type="match status" value="1"/>
</dbReference>
<dbReference type="SMR" id="A0A101ELE3"/>
<dbReference type="Gene3D" id="3.40.50.1170">
    <property type="entry name" value="L-asparaginase, N-terminal domain"/>
    <property type="match status" value="1"/>
</dbReference>